<sequence length="57" mass="6470">MVIHSHSNLTGCDQTYGPWISIHILVTHHLVLLAQKLDSLIIEVCNQDLSVWKNTYA</sequence>
<dbReference type="AlphaFoldDB" id="A0A9D4NJB6"/>
<proteinExistence type="predicted"/>
<reference evidence="1" key="2">
    <citation type="submission" date="2020-11" db="EMBL/GenBank/DDBJ databases">
        <authorList>
            <person name="McCartney M.A."/>
            <person name="Auch B."/>
            <person name="Kono T."/>
            <person name="Mallez S."/>
            <person name="Becker A."/>
            <person name="Gohl D.M."/>
            <person name="Silverstein K.A.T."/>
            <person name="Koren S."/>
            <person name="Bechman K.B."/>
            <person name="Herman A."/>
            <person name="Abrahante J.E."/>
            <person name="Garbe J."/>
        </authorList>
    </citation>
    <scope>NUCLEOTIDE SEQUENCE</scope>
    <source>
        <strain evidence="1">Duluth1</strain>
        <tissue evidence="1">Whole animal</tissue>
    </source>
</reference>
<gene>
    <name evidence="1" type="ORF">DPMN_019477</name>
</gene>
<evidence type="ECO:0000313" key="1">
    <source>
        <dbReference type="EMBL" id="KAH3895315.1"/>
    </source>
</evidence>
<organism evidence="1 2">
    <name type="scientific">Dreissena polymorpha</name>
    <name type="common">Zebra mussel</name>
    <name type="synonym">Mytilus polymorpha</name>
    <dbReference type="NCBI Taxonomy" id="45954"/>
    <lineage>
        <taxon>Eukaryota</taxon>
        <taxon>Metazoa</taxon>
        <taxon>Spiralia</taxon>
        <taxon>Lophotrochozoa</taxon>
        <taxon>Mollusca</taxon>
        <taxon>Bivalvia</taxon>
        <taxon>Autobranchia</taxon>
        <taxon>Heteroconchia</taxon>
        <taxon>Euheterodonta</taxon>
        <taxon>Imparidentia</taxon>
        <taxon>Neoheterodontei</taxon>
        <taxon>Myida</taxon>
        <taxon>Dreissenoidea</taxon>
        <taxon>Dreissenidae</taxon>
        <taxon>Dreissena</taxon>
    </lineage>
</organism>
<evidence type="ECO:0000313" key="2">
    <source>
        <dbReference type="Proteomes" id="UP000828390"/>
    </source>
</evidence>
<keyword evidence="2" id="KW-1185">Reference proteome</keyword>
<protein>
    <submittedName>
        <fullName evidence="1">Uncharacterized protein</fullName>
    </submittedName>
</protein>
<dbReference type="EMBL" id="JAIWYP010000001">
    <property type="protein sequence ID" value="KAH3895315.1"/>
    <property type="molecule type" value="Genomic_DNA"/>
</dbReference>
<reference evidence="1" key="1">
    <citation type="journal article" date="2019" name="bioRxiv">
        <title>The Genome of the Zebra Mussel, Dreissena polymorpha: A Resource for Invasive Species Research.</title>
        <authorList>
            <person name="McCartney M.A."/>
            <person name="Auch B."/>
            <person name="Kono T."/>
            <person name="Mallez S."/>
            <person name="Zhang Y."/>
            <person name="Obille A."/>
            <person name="Becker A."/>
            <person name="Abrahante J.E."/>
            <person name="Garbe J."/>
            <person name="Badalamenti J.P."/>
            <person name="Herman A."/>
            <person name="Mangelson H."/>
            <person name="Liachko I."/>
            <person name="Sullivan S."/>
            <person name="Sone E.D."/>
            <person name="Koren S."/>
            <person name="Silverstein K.A.T."/>
            <person name="Beckman K.B."/>
            <person name="Gohl D.M."/>
        </authorList>
    </citation>
    <scope>NUCLEOTIDE SEQUENCE</scope>
    <source>
        <strain evidence="1">Duluth1</strain>
        <tissue evidence="1">Whole animal</tissue>
    </source>
</reference>
<name>A0A9D4NJB6_DREPO</name>
<dbReference type="Proteomes" id="UP000828390">
    <property type="component" value="Unassembled WGS sequence"/>
</dbReference>
<accession>A0A9D4NJB6</accession>
<comment type="caution">
    <text evidence="1">The sequence shown here is derived from an EMBL/GenBank/DDBJ whole genome shotgun (WGS) entry which is preliminary data.</text>
</comment>